<comment type="caution">
    <text evidence="11">The sequence shown here is derived from an EMBL/GenBank/DDBJ whole genome shotgun (WGS) entry which is preliminary data.</text>
</comment>
<evidence type="ECO:0000256" key="6">
    <source>
        <dbReference type="ARBA" id="ARBA00022989"/>
    </source>
</evidence>
<feature type="transmembrane region" description="Helical" evidence="8">
    <location>
        <begin position="79"/>
        <end position="96"/>
    </location>
</feature>
<feature type="domain" description="Cation efflux protein transmembrane" evidence="9">
    <location>
        <begin position="163"/>
        <end position="333"/>
    </location>
</feature>
<feature type="transmembrane region" description="Helical" evidence="8">
    <location>
        <begin position="47"/>
        <end position="67"/>
    </location>
</feature>
<dbReference type="GO" id="GO:0006882">
    <property type="term" value="P:intracellular zinc ion homeostasis"/>
    <property type="evidence" value="ECO:0007669"/>
    <property type="project" value="TreeGrafter"/>
</dbReference>
<dbReference type="InterPro" id="IPR002524">
    <property type="entry name" value="Cation_efflux"/>
</dbReference>
<comment type="subcellular location">
    <subcellularLocation>
        <location evidence="1">Membrane</location>
        <topology evidence="1">Multi-pass membrane protein</topology>
    </subcellularLocation>
</comment>
<evidence type="ECO:0000259" key="9">
    <source>
        <dbReference type="Pfam" id="PF01545"/>
    </source>
</evidence>
<evidence type="ECO:0000256" key="3">
    <source>
        <dbReference type="ARBA" id="ARBA00022448"/>
    </source>
</evidence>
<evidence type="ECO:0000256" key="4">
    <source>
        <dbReference type="ARBA" id="ARBA00022692"/>
    </source>
</evidence>
<reference evidence="11" key="2">
    <citation type="submission" date="2023-05" db="EMBL/GenBank/DDBJ databases">
        <authorList>
            <person name="Fouks B."/>
        </authorList>
    </citation>
    <scope>NUCLEOTIDE SEQUENCE</scope>
    <source>
        <strain evidence="11">Stay&amp;Tobe</strain>
        <tissue evidence="11">Testes</tissue>
    </source>
</reference>
<evidence type="ECO:0000313" key="12">
    <source>
        <dbReference type="Proteomes" id="UP001233999"/>
    </source>
</evidence>
<dbReference type="GO" id="GO:0010312">
    <property type="term" value="P:detoxification of zinc ion"/>
    <property type="evidence" value="ECO:0007669"/>
    <property type="project" value="TreeGrafter"/>
</dbReference>
<keyword evidence="6 8" id="KW-1133">Transmembrane helix</keyword>
<dbReference type="Pfam" id="PF01545">
    <property type="entry name" value="Cation_efflux"/>
    <property type="match status" value="1"/>
</dbReference>
<dbReference type="InterPro" id="IPR027470">
    <property type="entry name" value="Cation_efflux_CTD"/>
</dbReference>
<protein>
    <recommendedName>
        <fullName evidence="13">Zinc transporter 1</fullName>
    </recommendedName>
</protein>
<evidence type="ECO:0000256" key="2">
    <source>
        <dbReference type="ARBA" id="ARBA00008873"/>
    </source>
</evidence>
<accession>A0AAD8ELX5</accession>
<dbReference type="Proteomes" id="UP001233999">
    <property type="component" value="Unassembled WGS sequence"/>
</dbReference>
<dbReference type="Gene3D" id="1.20.1510.10">
    <property type="entry name" value="Cation efflux protein transmembrane domain"/>
    <property type="match status" value="2"/>
</dbReference>
<dbReference type="InterPro" id="IPR027469">
    <property type="entry name" value="Cation_efflux_TMD_sf"/>
</dbReference>
<dbReference type="Pfam" id="PF16916">
    <property type="entry name" value="ZT_dimer"/>
    <property type="match status" value="1"/>
</dbReference>
<dbReference type="SUPFAM" id="SSF161111">
    <property type="entry name" value="Cation efflux protein transmembrane domain-like"/>
    <property type="match status" value="2"/>
</dbReference>
<organism evidence="11 12">
    <name type="scientific">Diploptera punctata</name>
    <name type="common">Pacific beetle cockroach</name>
    <dbReference type="NCBI Taxonomy" id="6984"/>
    <lineage>
        <taxon>Eukaryota</taxon>
        <taxon>Metazoa</taxon>
        <taxon>Ecdysozoa</taxon>
        <taxon>Arthropoda</taxon>
        <taxon>Hexapoda</taxon>
        <taxon>Insecta</taxon>
        <taxon>Pterygota</taxon>
        <taxon>Neoptera</taxon>
        <taxon>Polyneoptera</taxon>
        <taxon>Dictyoptera</taxon>
        <taxon>Blattodea</taxon>
        <taxon>Blaberoidea</taxon>
        <taxon>Blaberidae</taxon>
        <taxon>Diplopterinae</taxon>
        <taxon>Diploptera</taxon>
    </lineage>
</organism>
<sequence>MDSATCSICEDCCEQPEQNVLHSLLDNNLGLRKSMTMKDWFRQLQPVQLYVMLVLTFSFCCVQIFMSHTTHALTLLVDSYHSLCNILALVGSLITIKYGSANLTRDDVTSNRITISDEGCARNIPTGFTIVHRTVHCRLIDSLSGKVHFKLVHNQHVEEKRLKNTFGWARIDVLVILVGCVFLASLCFSLLVEALQTLLHIEHHDEMHQPIPVMCVGATGLLLNGLCYLLIGGYTAHQGSFLHVYPGGELVDRTVSEDPQKKCPTASRTSQRQGLLEINIHICCVFVIICSLIVYLTDENIAKYVDPALSIVSAVLLLVFSYPYMKESGLILLQTIPDTINIDSLCSQLVKAFPDIVNVHDLHIWRLTPTRVFSTAHIIFSNSKDYIRITNDIIDFFHNQGITHVTVQPEFLKRDNISSNAEMSRLGNPCLIPCREQGCYTRHCCSHNDQELKTVTIGSSNHQHHSHNHKHHHSK</sequence>
<dbReference type="GO" id="GO:0005385">
    <property type="term" value="F:zinc ion transmembrane transporter activity"/>
    <property type="evidence" value="ECO:0007669"/>
    <property type="project" value="TreeGrafter"/>
</dbReference>
<dbReference type="PANTHER" id="PTHR45820:SF9">
    <property type="entry name" value="FI23527P1"/>
    <property type="match status" value="1"/>
</dbReference>
<feature type="transmembrane region" description="Helical" evidence="8">
    <location>
        <begin position="171"/>
        <end position="191"/>
    </location>
</feature>
<evidence type="ECO:0000256" key="8">
    <source>
        <dbReference type="SAM" id="Phobius"/>
    </source>
</evidence>
<feature type="non-terminal residue" evidence="11">
    <location>
        <position position="1"/>
    </location>
</feature>
<dbReference type="InterPro" id="IPR058533">
    <property type="entry name" value="Cation_efflux_TM"/>
</dbReference>
<feature type="transmembrane region" description="Helical" evidence="8">
    <location>
        <begin position="278"/>
        <end position="296"/>
    </location>
</feature>
<dbReference type="PANTHER" id="PTHR45820">
    <property type="entry name" value="FI23527P1"/>
    <property type="match status" value="1"/>
</dbReference>
<name>A0AAD8ELX5_DIPPU</name>
<feature type="domain" description="Cation efflux protein cytoplasmic" evidence="10">
    <location>
        <begin position="348"/>
        <end position="410"/>
    </location>
</feature>
<evidence type="ECO:0000256" key="7">
    <source>
        <dbReference type="ARBA" id="ARBA00023136"/>
    </source>
</evidence>
<keyword evidence="12" id="KW-1185">Reference proteome</keyword>
<keyword evidence="3" id="KW-0813">Transport</keyword>
<dbReference type="NCBIfam" id="TIGR01297">
    <property type="entry name" value="CDF"/>
    <property type="match status" value="1"/>
</dbReference>
<comment type="similarity">
    <text evidence="2">Belongs to the cation diffusion facilitator (CDF) transporter (TC 2.A.4) family. SLC30A subfamily.</text>
</comment>
<dbReference type="AlphaFoldDB" id="A0AAD8ELX5"/>
<evidence type="ECO:0008006" key="13">
    <source>
        <dbReference type="Google" id="ProtNLM"/>
    </source>
</evidence>
<proteinExistence type="inferred from homology"/>
<feature type="transmembrane region" description="Helical" evidence="8">
    <location>
        <begin position="308"/>
        <end position="325"/>
    </location>
</feature>
<evidence type="ECO:0000256" key="1">
    <source>
        <dbReference type="ARBA" id="ARBA00004141"/>
    </source>
</evidence>
<evidence type="ECO:0000313" key="11">
    <source>
        <dbReference type="EMBL" id="KAJ9595555.1"/>
    </source>
</evidence>
<reference evidence="11" key="1">
    <citation type="journal article" date="2023" name="IScience">
        <title>Live-bearing cockroach genome reveals convergent evolutionary mechanisms linked to viviparity in insects and beyond.</title>
        <authorList>
            <person name="Fouks B."/>
            <person name="Harrison M.C."/>
            <person name="Mikhailova A.A."/>
            <person name="Marchal E."/>
            <person name="English S."/>
            <person name="Carruthers M."/>
            <person name="Jennings E.C."/>
            <person name="Chiamaka E.L."/>
            <person name="Frigard R.A."/>
            <person name="Pippel M."/>
            <person name="Attardo G.M."/>
            <person name="Benoit J.B."/>
            <person name="Bornberg-Bauer E."/>
            <person name="Tobe S.S."/>
        </authorList>
    </citation>
    <scope>NUCLEOTIDE SEQUENCE</scope>
    <source>
        <strain evidence="11">Stay&amp;Tobe</strain>
    </source>
</reference>
<evidence type="ECO:0000256" key="5">
    <source>
        <dbReference type="ARBA" id="ARBA00022833"/>
    </source>
</evidence>
<keyword evidence="4 8" id="KW-0812">Transmembrane</keyword>
<dbReference type="GO" id="GO:0016020">
    <property type="term" value="C:membrane"/>
    <property type="evidence" value="ECO:0007669"/>
    <property type="project" value="UniProtKB-SubCell"/>
</dbReference>
<evidence type="ECO:0000259" key="10">
    <source>
        <dbReference type="Pfam" id="PF16916"/>
    </source>
</evidence>
<gene>
    <name evidence="11" type="ORF">L9F63_013264</name>
</gene>
<dbReference type="InterPro" id="IPR036837">
    <property type="entry name" value="Cation_efflux_CTD_sf"/>
</dbReference>
<dbReference type="SUPFAM" id="SSF160240">
    <property type="entry name" value="Cation efflux protein cytoplasmic domain-like"/>
    <property type="match status" value="1"/>
</dbReference>
<keyword evidence="7 8" id="KW-0472">Membrane</keyword>
<dbReference type="EMBL" id="JASPKZ010002331">
    <property type="protein sequence ID" value="KAJ9595555.1"/>
    <property type="molecule type" value="Genomic_DNA"/>
</dbReference>
<keyword evidence="5" id="KW-0862">Zinc</keyword>
<feature type="transmembrane region" description="Helical" evidence="8">
    <location>
        <begin position="211"/>
        <end position="231"/>
    </location>
</feature>